<dbReference type="InterPro" id="IPR047641">
    <property type="entry name" value="ABC_transpr_MalK/UgpC-like"/>
</dbReference>
<dbReference type="InterPro" id="IPR012340">
    <property type="entry name" value="NA-bd_OB-fold"/>
</dbReference>
<dbReference type="CDD" id="cd03301">
    <property type="entry name" value="ABC_MalK_N"/>
    <property type="match status" value="1"/>
</dbReference>
<evidence type="ECO:0000256" key="9">
    <source>
        <dbReference type="ARBA" id="ARBA00051890"/>
    </source>
</evidence>
<dbReference type="Pfam" id="PF17912">
    <property type="entry name" value="OB_MalK"/>
    <property type="match status" value="1"/>
</dbReference>
<dbReference type="EC" id="7.5.2.13" evidence="13"/>
<dbReference type="GO" id="GO:0016887">
    <property type="term" value="F:ATP hydrolysis activity"/>
    <property type="evidence" value="ECO:0007669"/>
    <property type="project" value="InterPro"/>
</dbReference>
<keyword evidence="3" id="KW-1003">Cell membrane</keyword>
<dbReference type="NCBIfam" id="NF008653">
    <property type="entry name" value="PRK11650.1"/>
    <property type="match status" value="1"/>
</dbReference>
<dbReference type="PANTHER" id="PTHR43875">
    <property type="entry name" value="MALTODEXTRIN IMPORT ATP-BINDING PROTEIN MSMX"/>
    <property type="match status" value="1"/>
</dbReference>
<dbReference type="Gene3D" id="2.40.50.140">
    <property type="entry name" value="Nucleic acid-binding proteins"/>
    <property type="match status" value="1"/>
</dbReference>
<comment type="subcellular location">
    <subcellularLocation>
        <location evidence="1">Cell membrane</location>
        <topology evidence="1">Peripheral membrane protein</topology>
    </subcellularLocation>
</comment>
<dbReference type="OrthoDB" id="18368at2157"/>
<keyword evidence="6" id="KW-1278">Translocase</keyword>
<dbReference type="InterPro" id="IPR015855">
    <property type="entry name" value="ABC_transpr_MalK-like"/>
</dbReference>
<dbReference type="InterPro" id="IPR027417">
    <property type="entry name" value="P-loop_NTPase"/>
</dbReference>
<dbReference type="InterPro" id="IPR040582">
    <property type="entry name" value="OB_MalK-like"/>
</dbReference>
<dbReference type="Proteomes" id="UP000199062">
    <property type="component" value="Unassembled WGS sequence"/>
</dbReference>
<evidence type="ECO:0000256" key="5">
    <source>
        <dbReference type="ARBA" id="ARBA00022840"/>
    </source>
</evidence>
<dbReference type="PROSITE" id="PS50893">
    <property type="entry name" value="ABC_TRANSPORTER_2"/>
    <property type="match status" value="1"/>
</dbReference>
<evidence type="ECO:0000256" key="7">
    <source>
        <dbReference type="ARBA" id="ARBA00023136"/>
    </source>
</evidence>
<evidence type="ECO:0000256" key="4">
    <source>
        <dbReference type="ARBA" id="ARBA00022741"/>
    </source>
</evidence>
<dbReference type="AlphaFoldDB" id="A0A1I6KJ32"/>
<keyword evidence="16" id="KW-1185">Reference proteome</keyword>
<keyword evidence="7" id="KW-0472">Membrane</keyword>
<dbReference type="EMBL" id="FOZK01000001">
    <property type="protein sequence ID" value="SFR91252.1"/>
    <property type="molecule type" value="Genomic_DNA"/>
</dbReference>
<dbReference type="InterPro" id="IPR003593">
    <property type="entry name" value="AAA+_ATPase"/>
</dbReference>
<sequence length="378" mass="41746">MSEVTIENVSKVYDDGGNDILAVDDIDLDIRDGEFMTIVGPSGSGKSTLLRMIAGLESITDGTISIGDRVVNDVSPQDRGTAMVFQNYALYPHMTARKNMAYGLKLTTDLGKEEINDRVEEAADMMGISQQLDKKPGSLSGGQQQRVATGRAIVRDPEVFLMDEPLSNLDAKLRMHMRTEIQRIHEDLGTTIIYVTHDQEEAMTMSDRVAIFDMGEIQQVGTPDEIYNHPANLFVADFIGSPSMNTFDVTFDGSRLVGPDFEYELSAETVDHVTQYAGEGDELVLGIRPEDIYLADGSGTNDVSAYLDVLEPVGSDNYLYFQVGDDECRVRVPGDVKPEENKEVFIAFDEENIHLFHPEDGTNILAESQRTAQPVADD</sequence>
<dbReference type="SUPFAM" id="SSF52540">
    <property type="entry name" value="P-loop containing nucleoside triphosphate hydrolases"/>
    <property type="match status" value="1"/>
</dbReference>
<dbReference type="PANTHER" id="PTHR43875:SF15">
    <property type="entry name" value="TREHALOSE IMPORT ATP-BINDING PROTEIN SUGC"/>
    <property type="match status" value="1"/>
</dbReference>
<evidence type="ECO:0000256" key="6">
    <source>
        <dbReference type="ARBA" id="ARBA00022967"/>
    </source>
</evidence>
<dbReference type="FunFam" id="3.40.50.300:FF:000042">
    <property type="entry name" value="Maltose/maltodextrin ABC transporter, ATP-binding protein"/>
    <property type="match status" value="1"/>
</dbReference>
<dbReference type="STRING" id="767519.SAMN05216559_0899"/>
<dbReference type="RefSeq" id="WP_089814268.1">
    <property type="nucleotide sequence ID" value="NZ_FOZK01000001.1"/>
</dbReference>
<feature type="domain" description="ABC transporter" evidence="14">
    <location>
        <begin position="4"/>
        <end position="239"/>
    </location>
</feature>
<dbReference type="GO" id="GO:0055052">
    <property type="term" value="C:ATP-binding cassette (ABC) transporter complex, substrate-binding subunit-containing"/>
    <property type="evidence" value="ECO:0007669"/>
    <property type="project" value="TreeGrafter"/>
</dbReference>
<comment type="catalytic activity">
    <reaction evidence="9">
        <text>L-arabinose(out) + ATP + H2O = L-arabinose(in) + ADP + phosphate + H(+)</text>
        <dbReference type="Rhea" id="RHEA:30007"/>
        <dbReference type="ChEBI" id="CHEBI:15377"/>
        <dbReference type="ChEBI" id="CHEBI:15378"/>
        <dbReference type="ChEBI" id="CHEBI:17535"/>
        <dbReference type="ChEBI" id="CHEBI:30616"/>
        <dbReference type="ChEBI" id="CHEBI:43474"/>
        <dbReference type="ChEBI" id="CHEBI:456216"/>
        <dbReference type="EC" id="7.5.2.13"/>
    </reaction>
    <physiologicalReaction direction="left-to-right" evidence="9">
        <dbReference type="Rhea" id="RHEA:30008"/>
    </physiologicalReaction>
</comment>
<evidence type="ECO:0000256" key="12">
    <source>
        <dbReference type="ARBA" id="ARBA00065962"/>
    </source>
</evidence>
<dbReference type="GO" id="GO:0005524">
    <property type="term" value="F:ATP binding"/>
    <property type="evidence" value="ECO:0007669"/>
    <property type="project" value="UniProtKB-KW"/>
</dbReference>
<keyword evidence="5 15" id="KW-0067">ATP-binding</keyword>
<evidence type="ECO:0000256" key="10">
    <source>
        <dbReference type="ARBA" id="ARBA00053454"/>
    </source>
</evidence>
<evidence type="ECO:0000259" key="14">
    <source>
        <dbReference type="PROSITE" id="PS50893"/>
    </source>
</evidence>
<evidence type="ECO:0000313" key="15">
    <source>
        <dbReference type="EMBL" id="SFR91252.1"/>
    </source>
</evidence>
<dbReference type="SUPFAM" id="SSF50331">
    <property type="entry name" value="MOP-like"/>
    <property type="match status" value="1"/>
</dbReference>
<dbReference type="SMART" id="SM00382">
    <property type="entry name" value="AAA"/>
    <property type="match status" value="1"/>
</dbReference>
<gene>
    <name evidence="15" type="ORF">SAMN05216559_0899</name>
</gene>
<dbReference type="Gene3D" id="2.40.50.100">
    <property type="match status" value="1"/>
</dbReference>
<keyword evidence="4" id="KW-0547">Nucleotide-binding</keyword>
<comment type="subunit">
    <text evidence="12">The complex is composed of two ATP-binding proteins (XacJ and XacK), two transmembrane proteins (XacH and XacI) and a solute-binding protein (XacG).</text>
</comment>
<dbReference type="GO" id="GO:0140359">
    <property type="term" value="F:ABC-type transporter activity"/>
    <property type="evidence" value="ECO:0007669"/>
    <property type="project" value="InterPro"/>
</dbReference>
<evidence type="ECO:0000256" key="2">
    <source>
        <dbReference type="ARBA" id="ARBA00022448"/>
    </source>
</evidence>
<comment type="function">
    <text evidence="10">Part of the ABC transporter complex XacGHIJK involved in the uptake of xylose and arabinose. Responsible for energy coupling to the transport system.</text>
</comment>
<evidence type="ECO:0000256" key="1">
    <source>
        <dbReference type="ARBA" id="ARBA00004202"/>
    </source>
</evidence>
<evidence type="ECO:0000313" key="16">
    <source>
        <dbReference type="Proteomes" id="UP000199062"/>
    </source>
</evidence>
<dbReference type="Gene3D" id="3.40.50.300">
    <property type="entry name" value="P-loop containing nucleotide triphosphate hydrolases"/>
    <property type="match status" value="1"/>
</dbReference>
<evidence type="ECO:0000256" key="8">
    <source>
        <dbReference type="ARBA" id="ARBA00050355"/>
    </source>
</evidence>
<dbReference type="Pfam" id="PF00005">
    <property type="entry name" value="ABC_tran"/>
    <property type="match status" value="1"/>
</dbReference>
<organism evidence="15 16">
    <name type="scientific">Halomicrobium zhouii</name>
    <dbReference type="NCBI Taxonomy" id="767519"/>
    <lineage>
        <taxon>Archaea</taxon>
        <taxon>Methanobacteriati</taxon>
        <taxon>Methanobacteriota</taxon>
        <taxon>Stenosarchaea group</taxon>
        <taxon>Halobacteria</taxon>
        <taxon>Halobacteriales</taxon>
        <taxon>Haloarculaceae</taxon>
        <taxon>Halomicrobium</taxon>
    </lineage>
</organism>
<evidence type="ECO:0000256" key="11">
    <source>
        <dbReference type="ARBA" id="ARBA00061029"/>
    </source>
</evidence>
<name>A0A1I6KJ32_9EURY</name>
<dbReference type="GO" id="GO:0008643">
    <property type="term" value="P:carbohydrate transport"/>
    <property type="evidence" value="ECO:0007669"/>
    <property type="project" value="InterPro"/>
</dbReference>
<dbReference type="InterPro" id="IPR003439">
    <property type="entry name" value="ABC_transporter-like_ATP-bd"/>
</dbReference>
<evidence type="ECO:0000256" key="3">
    <source>
        <dbReference type="ARBA" id="ARBA00022475"/>
    </source>
</evidence>
<accession>A0A1I6KJ32</accession>
<keyword evidence="2" id="KW-0813">Transport</keyword>
<comment type="similarity">
    <text evidence="11">Belongs to the ABC transporter superfamily. Carbohydrate uptake transporter-1 (CUT1) (TC 3.A.1.1) family.</text>
</comment>
<proteinExistence type="inferred from homology"/>
<dbReference type="InterPro" id="IPR008995">
    <property type="entry name" value="Mo/tungstate-bd_C_term_dom"/>
</dbReference>
<protein>
    <recommendedName>
        <fullName evidence="13">ABC-type D-xylose/L-arabinose transporter</fullName>
        <ecNumber evidence="13">7.5.2.13</ecNumber>
    </recommendedName>
</protein>
<evidence type="ECO:0000256" key="13">
    <source>
        <dbReference type="ARBA" id="ARBA00066315"/>
    </source>
</evidence>
<comment type="catalytic activity">
    <reaction evidence="8">
        <text>D-xylose(out) + ATP + H2O = D-xylose(in) + ADP + phosphate + H(+)</text>
        <dbReference type="Rhea" id="RHEA:29899"/>
        <dbReference type="ChEBI" id="CHEBI:15377"/>
        <dbReference type="ChEBI" id="CHEBI:15378"/>
        <dbReference type="ChEBI" id="CHEBI:30616"/>
        <dbReference type="ChEBI" id="CHEBI:43474"/>
        <dbReference type="ChEBI" id="CHEBI:53455"/>
        <dbReference type="ChEBI" id="CHEBI:456216"/>
        <dbReference type="EC" id="7.5.2.13"/>
    </reaction>
    <physiologicalReaction direction="left-to-right" evidence="8">
        <dbReference type="Rhea" id="RHEA:29900"/>
    </physiologicalReaction>
</comment>
<reference evidence="15 16" key="1">
    <citation type="submission" date="2016-10" db="EMBL/GenBank/DDBJ databases">
        <authorList>
            <person name="de Groot N.N."/>
        </authorList>
    </citation>
    <scope>NUCLEOTIDE SEQUENCE [LARGE SCALE GENOMIC DNA]</scope>
    <source>
        <strain evidence="15 16">CGMCC 1.10457</strain>
    </source>
</reference>